<dbReference type="InterPro" id="IPR002634">
    <property type="entry name" value="BolA"/>
</dbReference>
<gene>
    <name evidence="2" type="ORF">MERGE_001348</name>
</gene>
<dbReference type="SUPFAM" id="SSF82657">
    <property type="entry name" value="BolA-like"/>
    <property type="match status" value="1"/>
</dbReference>
<dbReference type="PANTHER" id="PTHR46230">
    <property type="match status" value="1"/>
</dbReference>
<dbReference type="GO" id="GO:0044572">
    <property type="term" value="P:[4Fe-4S] cluster assembly"/>
    <property type="evidence" value="ECO:0007669"/>
    <property type="project" value="TreeGrafter"/>
</dbReference>
<dbReference type="AlphaFoldDB" id="A0A899FYS1"/>
<dbReference type="GO" id="GO:0005759">
    <property type="term" value="C:mitochondrial matrix"/>
    <property type="evidence" value="ECO:0007669"/>
    <property type="project" value="TreeGrafter"/>
</dbReference>
<sequence length="107" mass="12400">MSLNCLHSTESIIRQKLTKALSPSILEIYNDSYLHKYHVPMRNNTNPNPETHFRVIIVSDAFKGHQEVARHRIVYNLLKEELKNGIHALQLYTKTCEEASEANQKNI</sequence>
<dbReference type="InterPro" id="IPR036065">
    <property type="entry name" value="BolA-like_sf"/>
</dbReference>
<keyword evidence="3" id="KW-1185">Reference proteome</keyword>
<dbReference type="PANTHER" id="PTHR46230:SF7">
    <property type="entry name" value="BOLA-LIKE PROTEIN 1"/>
    <property type="match status" value="1"/>
</dbReference>
<dbReference type="PIRSF" id="PIRSF003113">
    <property type="entry name" value="BolA"/>
    <property type="match status" value="1"/>
</dbReference>
<dbReference type="Pfam" id="PF01722">
    <property type="entry name" value="BolA"/>
    <property type="match status" value="1"/>
</dbReference>
<proteinExistence type="inferred from homology"/>
<reference evidence="2" key="1">
    <citation type="submission" date="2020-06" db="EMBL/GenBank/DDBJ databases">
        <title>Genomes of multiple members of Pneumocystis genus reveal paths to human pathogen Pneumocystis jirovecii.</title>
        <authorList>
            <person name="Cisse O.H."/>
            <person name="Ma L."/>
            <person name="Dekker J."/>
            <person name="Khil P."/>
            <person name="Jo J."/>
            <person name="Brenchley J."/>
            <person name="Blair R."/>
            <person name="Pahar B."/>
            <person name="Chabe M."/>
            <person name="Van Rompay K.A."/>
            <person name="Keesler R."/>
            <person name="Sukura A."/>
            <person name="Hirsch V."/>
            <person name="Kutty G."/>
            <person name="Liu Y."/>
            <person name="Peng L."/>
            <person name="Chen J."/>
            <person name="Song J."/>
            <person name="Weissenbacher-Lang C."/>
            <person name="Xu J."/>
            <person name="Upham N.S."/>
            <person name="Stajich J.E."/>
            <person name="Cuomo C.A."/>
            <person name="Cushion M.T."/>
            <person name="Kovacs J.A."/>
        </authorList>
    </citation>
    <scope>NUCLEOTIDE SEQUENCE</scope>
    <source>
        <strain evidence="2">2A</strain>
    </source>
</reference>
<evidence type="ECO:0000313" key="3">
    <source>
        <dbReference type="Proteomes" id="UP000663699"/>
    </source>
</evidence>
<comment type="similarity">
    <text evidence="1">Belongs to the BolA/IbaG family.</text>
</comment>
<dbReference type="Proteomes" id="UP000663699">
    <property type="component" value="Chromosome 15"/>
</dbReference>
<evidence type="ECO:0000313" key="2">
    <source>
        <dbReference type="EMBL" id="QSL66961.1"/>
    </source>
</evidence>
<dbReference type="OrthoDB" id="411584at2759"/>
<accession>A0A899FYS1</accession>
<dbReference type="Gene3D" id="3.30.300.90">
    <property type="entry name" value="BolA-like"/>
    <property type="match status" value="1"/>
</dbReference>
<dbReference type="EMBL" id="CP054546">
    <property type="protein sequence ID" value="QSL66961.1"/>
    <property type="molecule type" value="Genomic_DNA"/>
</dbReference>
<name>A0A899FYS1_9ASCO</name>
<evidence type="ECO:0008006" key="4">
    <source>
        <dbReference type="Google" id="ProtNLM"/>
    </source>
</evidence>
<evidence type="ECO:0000256" key="1">
    <source>
        <dbReference type="RuleBase" id="RU003860"/>
    </source>
</evidence>
<protein>
    <recommendedName>
        <fullName evidence="4">BolA-like protein</fullName>
    </recommendedName>
</protein>
<organism evidence="2 3">
    <name type="scientific">Pneumocystis wakefieldiae</name>
    <dbReference type="NCBI Taxonomy" id="38082"/>
    <lineage>
        <taxon>Eukaryota</taxon>
        <taxon>Fungi</taxon>
        <taxon>Dikarya</taxon>
        <taxon>Ascomycota</taxon>
        <taxon>Taphrinomycotina</taxon>
        <taxon>Pneumocystomycetes</taxon>
        <taxon>Pneumocystaceae</taxon>
        <taxon>Pneumocystis</taxon>
    </lineage>
</organism>